<dbReference type="Proteomes" id="UP000540989">
    <property type="component" value="Unassembled WGS sequence"/>
</dbReference>
<evidence type="ECO:0000313" key="2">
    <source>
        <dbReference type="Proteomes" id="UP000540989"/>
    </source>
</evidence>
<gene>
    <name evidence="1" type="ORF">HDF16_002894</name>
</gene>
<dbReference type="AlphaFoldDB" id="A0A7W7ZE04"/>
<keyword evidence="2" id="KW-1185">Reference proteome</keyword>
<protein>
    <submittedName>
        <fullName evidence="1">Uncharacterized protein</fullName>
    </submittedName>
</protein>
<organism evidence="1 2">
    <name type="scientific">Granulicella aggregans</name>
    <dbReference type="NCBI Taxonomy" id="474949"/>
    <lineage>
        <taxon>Bacteria</taxon>
        <taxon>Pseudomonadati</taxon>
        <taxon>Acidobacteriota</taxon>
        <taxon>Terriglobia</taxon>
        <taxon>Terriglobales</taxon>
        <taxon>Acidobacteriaceae</taxon>
        <taxon>Granulicella</taxon>
    </lineage>
</organism>
<name>A0A7W7ZE04_9BACT</name>
<comment type="caution">
    <text evidence="1">The sequence shown here is derived from an EMBL/GenBank/DDBJ whole genome shotgun (WGS) entry which is preliminary data.</text>
</comment>
<dbReference type="EMBL" id="JACHIP010000004">
    <property type="protein sequence ID" value="MBB5058180.1"/>
    <property type="molecule type" value="Genomic_DNA"/>
</dbReference>
<sequence>MQIPRHIDSRHNFGCPIHDMLLVMGGTFVRSTNRLYIPLTQTLVILSGACRALEGPAFVLAHVLRPPR</sequence>
<evidence type="ECO:0000313" key="1">
    <source>
        <dbReference type="EMBL" id="MBB5058180.1"/>
    </source>
</evidence>
<accession>A0A7W7ZE04</accession>
<reference evidence="1 2" key="1">
    <citation type="submission" date="2020-08" db="EMBL/GenBank/DDBJ databases">
        <title>Genomic Encyclopedia of Type Strains, Phase IV (KMG-V): Genome sequencing to study the core and pangenomes of soil and plant-associated prokaryotes.</title>
        <authorList>
            <person name="Whitman W."/>
        </authorList>
    </citation>
    <scope>NUCLEOTIDE SEQUENCE [LARGE SCALE GENOMIC DNA]</scope>
    <source>
        <strain evidence="1 2">M8UP14</strain>
    </source>
</reference>
<proteinExistence type="predicted"/>